<name>A0A9N8E8E3_9STRA</name>
<feature type="transmembrane region" description="Helical" evidence="1">
    <location>
        <begin position="14"/>
        <end position="37"/>
    </location>
</feature>
<dbReference type="Proteomes" id="UP001153069">
    <property type="component" value="Unassembled WGS sequence"/>
</dbReference>
<keyword evidence="1" id="KW-0472">Membrane</keyword>
<evidence type="ECO:0000256" key="1">
    <source>
        <dbReference type="SAM" id="Phobius"/>
    </source>
</evidence>
<evidence type="ECO:0000313" key="3">
    <source>
        <dbReference type="EMBL" id="CAB9516636.1"/>
    </source>
</evidence>
<evidence type="ECO:0000313" key="4">
    <source>
        <dbReference type="Proteomes" id="UP001153069"/>
    </source>
</evidence>
<dbReference type="Gene3D" id="2.60.120.650">
    <property type="entry name" value="Cupin"/>
    <property type="match status" value="1"/>
</dbReference>
<dbReference type="OrthoDB" id="415358at2759"/>
<gene>
    <name evidence="3" type="ORF">SEMRO_796_G203780.1</name>
</gene>
<proteinExistence type="predicted"/>
<accession>A0A9N8E8E3</accession>
<dbReference type="InterPro" id="IPR041667">
    <property type="entry name" value="Cupin_8"/>
</dbReference>
<dbReference type="Pfam" id="PF13621">
    <property type="entry name" value="Cupin_8"/>
    <property type="match status" value="1"/>
</dbReference>
<keyword evidence="1" id="KW-0812">Transmembrane</keyword>
<organism evidence="3 4">
    <name type="scientific">Seminavis robusta</name>
    <dbReference type="NCBI Taxonomy" id="568900"/>
    <lineage>
        <taxon>Eukaryota</taxon>
        <taxon>Sar</taxon>
        <taxon>Stramenopiles</taxon>
        <taxon>Ochrophyta</taxon>
        <taxon>Bacillariophyta</taxon>
        <taxon>Bacillariophyceae</taxon>
        <taxon>Bacillariophycidae</taxon>
        <taxon>Naviculales</taxon>
        <taxon>Naviculaceae</taxon>
        <taxon>Seminavis</taxon>
    </lineage>
</organism>
<sequence>MATTVPSSSREPSLLIRGCFWFLIYLLLMSIVAYSGLEELDPNDDLIIHATRSSDLRRRQHHHKQQHPTNKIWSWVKELLFWDLLEEKQTLPPLPNIAKLFFEVHHPPNDHERIQNAIQTLRQEPELPTQPDMPYDVHNCPEDPPQGYPLHWNLMDMLQNWNPSSNNNNDMGPTMVYQSLCIFDGETDLPKAFHYRHHNLPFVMRNLPAVLQTTERWTTPGYLEQLLMEPSRAEKIDAQQPDSGNGTDKQQVISFSEWLAKVNREREDEEEMDTNQTTATTNEAWTFLVTGSLMEEDDGNNRYLFDELPFFDPHSTSAMHSIAVPKPLRGGQTNSGSSDSGSSTIIRCQFDTQGVVQEAYFDEYRNFVANLGGTRRYILANPTECLHMNVFPPEHEYARHTTVDWSTAATDHQNDTIIGKAQANEVILQPGDLLHLPAGWFNFDVTLDDAINVQCRAHAGGEEATKEHFWNACGASAAK</sequence>
<keyword evidence="1" id="KW-1133">Transmembrane helix</keyword>
<comment type="caution">
    <text evidence="3">The sequence shown here is derived from an EMBL/GenBank/DDBJ whole genome shotgun (WGS) entry which is preliminary data.</text>
</comment>
<reference evidence="3" key="1">
    <citation type="submission" date="2020-06" db="EMBL/GenBank/DDBJ databases">
        <authorList>
            <consortium name="Plant Systems Biology data submission"/>
        </authorList>
    </citation>
    <scope>NUCLEOTIDE SEQUENCE</scope>
    <source>
        <strain evidence="3">D6</strain>
    </source>
</reference>
<dbReference type="PANTHER" id="PTHR12461:SF98">
    <property type="entry name" value="CUPIN-LIKE DOMAIN-CONTAINING PROTEIN"/>
    <property type="match status" value="1"/>
</dbReference>
<dbReference type="PANTHER" id="PTHR12461">
    <property type="entry name" value="HYPOXIA-INDUCIBLE FACTOR 1 ALPHA INHIBITOR-RELATED"/>
    <property type="match status" value="1"/>
</dbReference>
<evidence type="ECO:0000259" key="2">
    <source>
        <dbReference type="Pfam" id="PF13621"/>
    </source>
</evidence>
<dbReference type="AlphaFoldDB" id="A0A9N8E8E3"/>
<dbReference type="EMBL" id="CAICTM010000795">
    <property type="protein sequence ID" value="CAB9516636.1"/>
    <property type="molecule type" value="Genomic_DNA"/>
</dbReference>
<feature type="domain" description="Cupin-like" evidence="2">
    <location>
        <begin position="195"/>
        <end position="441"/>
    </location>
</feature>
<protein>
    <submittedName>
        <fullName evidence="3">HSPB (Heat shock 27kDa) associated protein 1</fullName>
    </submittedName>
</protein>
<keyword evidence="4" id="KW-1185">Reference proteome</keyword>
<dbReference type="SUPFAM" id="SSF51197">
    <property type="entry name" value="Clavaminate synthase-like"/>
    <property type="match status" value="1"/>
</dbReference>